<keyword evidence="1" id="KW-0808">Transferase</keyword>
<feature type="compositionally biased region" description="Basic and acidic residues" evidence="8">
    <location>
        <begin position="1188"/>
        <end position="1205"/>
    </location>
</feature>
<organism evidence="10">
    <name type="scientific">Tanacetum cinerariifolium</name>
    <name type="common">Dalmatian daisy</name>
    <name type="synonym">Chrysanthemum cinerariifolium</name>
    <dbReference type="NCBI Taxonomy" id="118510"/>
    <lineage>
        <taxon>Eukaryota</taxon>
        <taxon>Viridiplantae</taxon>
        <taxon>Streptophyta</taxon>
        <taxon>Embryophyta</taxon>
        <taxon>Tracheophyta</taxon>
        <taxon>Spermatophyta</taxon>
        <taxon>Magnoliopsida</taxon>
        <taxon>eudicotyledons</taxon>
        <taxon>Gunneridae</taxon>
        <taxon>Pentapetalae</taxon>
        <taxon>asterids</taxon>
        <taxon>campanulids</taxon>
        <taxon>Asterales</taxon>
        <taxon>Asteraceae</taxon>
        <taxon>Asteroideae</taxon>
        <taxon>Anthemideae</taxon>
        <taxon>Anthemidinae</taxon>
        <taxon>Tanacetum</taxon>
    </lineage>
</organism>
<dbReference type="Pfam" id="PF17917">
    <property type="entry name" value="RT_RNaseH"/>
    <property type="match status" value="1"/>
</dbReference>
<evidence type="ECO:0000256" key="8">
    <source>
        <dbReference type="SAM" id="MobiDB-lite"/>
    </source>
</evidence>
<name>A0A699GPI5_TANCI</name>
<dbReference type="InterPro" id="IPR043502">
    <property type="entry name" value="DNA/RNA_pol_sf"/>
</dbReference>
<dbReference type="PROSITE" id="PS50158">
    <property type="entry name" value="ZF_CCHC"/>
    <property type="match status" value="1"/>
</dbReference>
<feature type="compositionally biased region" description="Low complexity" evidence="8">
    <location>
        <begin position="487"/>
        <end position="500"/>
    </location>
</feature>
<comment type="caution">
    <text evidence="10">The sequence shown here is derived from an EMBL/GenBank/DDBJ whole genome shotgun (WGS) entry which is preliminary data.</text>
</comment>
<dbReference type="Pfam" id="PF24626">
    <property type="entry name" value="SH3_Tf2-1"/>
    <property type="match status" value="1"/>
</dbReference>
<dbReference type="PANTHER" id="PTHR37984:SF5">
    <property type="entry name" value="PROTEIN NYNRIN-LIKE"/>
    <property type="match status" value="1"/>
</dbReference>
<dbReference type="PANTHER" id="PTHR37984">
    <property type="entry name" value="PROTEIN CBG26694"/>
    <property type="match status" value="1"/>
</dbReference>
<dbReference type="GO" id="GO:0008270">
    <property type="term" value="F:zinc ion binding"/>
    <property type="evidence" value="ECO:0007669"/>
    <property type="project" value="UniProtKB-KW"/>
</dbReference>
<proteinExistence type="predicted"/>
<evidence type="ECO:0000256" key="2">
    <source>
        <dbReference type="ARBA" id="ARBA00022695"/>
    </source>
</evidence>
<dbReference type="InterPro" id="IPR021109">
    <property type="entry name" value="Peptidase_aspartic_dom_sf"/>
</dbReference>
<evidence type="ECO:0000313" key="10">
    <source>
        <dbReference type="EMBL" id="GEV57924.1"/>
    </source>
</evidence>
<keyword evidence="2" id="KW-0548">Nucleotidyltransferase</keyword>
<evidence type="ECO:0000256" key="6">
    <source>
        <dbReference type="ARBA" id="ARBA00022918"/>
    </source>
</evidence>
<evidence type="ECO:0000256" key="1">
    <source>
        <dbReference type="ARBA" id="ARBA00022679"/>
    </source>
</evidence>
<dbReference type="SUPFAM" id="SSF56672">
    <property type="entry name" value="DNA/RNA polymerases"/>
    <property type="match status" value="1"/>
</dbReference>
<evidence type="ECO:0000256" key="3">
    <source>
        <dbReference type="ARBA" id="ARBA00022722"/>
    </source>
</evidence>
<evidence type="ECO:0000259" key="9">
    <source>
        <dbReference type="PROSITE" id="PS50158"/>
    </source>
</evidence>
<dbReference type="GO" id="GO:0003676">
    <property type="term" value="F:nucleic acid binding"/>
    <property type="evidence" value="ECO:0007669"/>
    <property type="project" value="InterPro"/>
</dbReference>
<dbReference type="Gene3D" id="3.10.10.10">
    <property type="entry name" value="HIV Type 1 Reverse Transcriptase, subunit A, domain 1"/>
    <property type="match status" value="1"/>
</dbReference>
<evidence type="ECO:0000256" key="5">
    <source>
        <dbReference type="ARBA" id="ARBA00022801"/>
    </source>
</evidence>
<feature type="region of interest" description="Disordered" evidence="8">
    <location>
        <begin position="358"/>
        <end position="378"/>
    </location>
</feature>
<dbReference type="InterPro" id="IPR050951">
    <property type="entry name" value="Retrovirus_Pol_polyprotein"/>
</dbReference>
<evidence type="ECO:0000256" key="7">
    <source>
        <dbReference type="PROSITE-ProRule" id="PRU00047"/>
    </source>
</evidence>
<protein>
    <submittedName>
        <fullName evidence="10">Reverse transcriptase domain-containing protein</fullName>
    </submittedName>
</protein>
<feature type="domain" description="CCHC-type" evidence="9">
    <location>
        <begin position="538"/>
        <end position="554"/>
    </location>
</feature>
<keyword evidence="6 10" id="KW-0695">RNA-directed DNA polymerase</keyword>
<dbReference type="SMART" id="SM00343">
    <property type="entry name" value="ZnF_C2HC"/>
    <property type="match status" value="1"/>
</dbReference>
<dbReference type="Gene3D" id="2.40.70.10">
    <property type="entry name" value="Acid Proteases"/>
    <property type="match status" value="1"/>
</dbReference>
<dbReference type="GO" id="GO:0016787">
    <property type="term" value="F:hydrolase activity"/>
    <property type="evidence" value="ECO:0007669"/>
    <property type="project" value="UniProtKB-KW"/>
</dbReference>
<dbReference type="InterPro" id="IPR001878">
    <property type="entry name" value="Znf_CCHC"/>
</dbReference>
<keyword evidence="3" id="KW-0540">Nuclease</keyword>
<reference evidence="10" key="1">
    <citation type="journal article" date="2019" name="Sci. Rep.">
        <title>Draft genome of Tanacetum cinerariifolium, the natural source of mosquito coil.</title>
        <authorList>
            <person name="Yamashiro T."/>
            <person name="Shiraishi A."/>
            <person name="Satake H."/>
            <person name="Nakayama K."/>
        </authorList>
    </citation>
    <scope>NUCLEOTIDE SEQUENCE</scope>
</reference>
<keyword evidence="5" id="KW-0378">Hydrolase</keyword>
<gene>
    <name evidence="10" type="ORF">Tci_129901</name>
</gene>
<dbReference type="CDD" id="cd09274">
    <property type="entry name" value="RNase_HI_RT_Ty3"/>
    <property type="match status" value="1"/>
</dbReference>
<feature type="compositionally biased region" description="Basic and acidic residues" evidence="8">
    <location>
        <begin position="368"/>
        <end position="377"/>
    </location>
</feature>
<dbReference type="Pfam" id="PF00098">
    <property type="entry name" value="zf-CCHC"/>
    <property type="match status" value="1"/>
</dbReference>
<dbReference type="InterPro" id="IPR056924">
    <property type="entry name" value="SH3_Tf2-1"/>
</dbReference>
<dbReference type="GO" id="GO:0004519">
    <property type="term" value="F:endonuclease activity"/>
    <property type="evidence" value="ECO:0007669"/>
    <property type="project" value="UniProtKB-KW"/>
</dbReference>
<keyword evidence="7" id="KW-0479">Metal-binding</keyword>
<dbReference type="EMBL" id="BKCJ010027681">
    <property type="protein sequence ID" value="GEV57924.1"/>
    <property type="molecule type" value="Genomic_DNA"/>
</dbReference>
<keyword evidence="7" id="KW-0863">Zinc-finger</keyword>
<feature type="compositionally biased region" description="Acidic residues" evidence="8">
    <location>
        <begin position="89"/>
        <end position="134"/>
    </location>
</feature>
<sequence length="1413" mass="161371">MYTMLDFDVAGYNIFTGNVNEAREVTLPSPDYVPGPEHPPAPIEVPYVPELRYLEYLAPSDEEVPVEDQPYAVIDSPISISLGYVADSNPEEDSEDGPVDYPADEGDDDNEPSDNDDDDDDEDEEPFEDEDTDEKEEHLALVDYSAVLVVNPIPSVEDTEALKTEVERLLALPTPQPSLLTPLSSPLPPRPASLSIPPLVNRREDTPEAELPPCKRPTGGHREDYRFIDTIDVEIRRQRAEGVGYGIRDVWVDPTEAIEEETVLLVEHEALASREAWAHSVGLSLAVHQELQAYRTHTQIQDHRIASQEALTATLNNMPPKRTSAAARAAAAAAPMTAVVVEQLIEARVSAALVNHETLRNSSNGQGDRSHNSDTKVRGTVGTSPELFHMYKCAAENQVKFATCTFLGNALTWWNSHMKAFTQDVAYAMDWKTLRKMMTDKYCPRELALMCGRMFHEESYEVEKYMDKKVLTITERQAEKKRKLEFNAGNNQGHQQQNKRQNTRRAYTARPSEKREYMGSLPLCTKCNYHHKGPCAPRCNKCKKIGHLARDCRSSGPNELGSFDFIVGMDWLAKYHVVIDYAEKIIRFPWGNKTLIVHGDEGNWGSKAHKSEEKRLGDVPIVRDFSKVFLKDFLGLPPTRQVEFYIDLIPGAAPVARASYQLAPSEMKELAEQLQELSDKGFIRPSSSPWGAPDLFIKKKDGSFWMCIDYQELNKLIDRKEHEEHLKAILGLLKKEELYAKFSKSLPQGAENFIVYYDASHKGLGAVLMQNERVIAYASRQLKIYEKNYTTHDLELDHKSLQNILDQKELDMRKRHWLELLSDYDCEICYHMGKENVVADALSRKEQIKQLRVQTLVITIGLNLPKQILEAQIEAQKPANIKNEDAEVGQVQFISPEMVQETTEKHKPMKFQVGDRVMLKVSLWKGVVRFSKRGKLNPRYVGPFKVLAKVGDVAYRLELPQELSRVFDGGTYLPSLVYLLFTEDYLWSNHHGRRNPIRNLGDYSKPSHKGYRNTIELSVGNNVVPLRSDTIRLVQNGCSFHGLRSEDRNQHLKDFLKLVDSLDLDGENMERMRLQDRALYDNESWNEPRDFAKPVKAISLPQDDPSTSDRRLIELENQVQRLMEAHLALTQPTQVNKITTSCKIYSGPYDTQYCMEHPKLAFVEYASYSTDEAGGSINTITIHFEKQSDSYDKKEKENEEEEKGRPKNVHINPSTPPDPSVAFITKKFLKFSSFFESLRLVPQSSNTEVVCIKEDDEEVMFIKLIRKNDDYSEREPKEEGSTTTEGVGAEYFDIFLTRNFMIVEDIISIIDPRLSQVVLGRPFVEISNMTHDPPKGVVTFTNENNKISYKMPYKMKQYKSLSNLEKKHTKLVYLRNEEDKRRGVEYVMSKILGFYKEFLELGPEYLTRMDDEG</sequence>
<keyword evidence="4" id="KW-0255">Endonuclease</keyword>
<dbReference type="InterPro" id="IPR041373">
    <property type="entry name" value="RT_RNaseH"/>
</dbReference>
<feature type="region of interest" description="Disordered" evidence="8">
    <location>
        <begin position="1188"/>
        <end position="1217"/>
    </location>
</feature>
<dbReference type="GO" id="GO:0003964">
    <property type="term" value="F:RNA-directed DNA polymerase activity"/>
    <property type="evidence" value="ECO:0007669"/>
    <property type="project" value="UniProtKB-KW"/>
</dbReference>
<evidence type="ECO:0000256" key="4">
    <source>
        <dbReference type="ARBA" id="ARBA00022759"/>
    </source>
</evidence>
<keyword evidence="7" id="KW-0862">Zinc</keyword>
<feature type="region of interest" description="Disordered" evidence="8">
    <location>
        <begin position="84"/>
        <end position="136"/>
    </location>
</feature>
<accession>A0A699GPI5</accession>
<feature type="region of interest" description="Disordered" evidence="8">
    <location>
        <begin position="484"/>
        <end position="511"/>
    </location>
</feature>